<dbReference type="RefSeq" id="WP_144814283.1">
    <property type="nucleotide sequence ID" value="NZ_VLKP01000006.1"/>
</dbReference>
<accession>A0A562LSF9</accession>
<dbReference type="EMBL" id="VLKP01000006">
    <property type="protein sequence ID" value="TWI10536.1"/>
    <property type="molecule type" value="Genomic_DNA"/>
</dbReference>
<proteinExistence type="predicted"/>
<keyword evidence="2" id="KW-1185">Reference proteome</keyword>
<sequence>MKPHIIEQIQRRLRHEHPMPPPEAEVRHRSRRERIHDWFSELSEDLANIDRSRKDPPSRKD</sequence>
<reference evidence="1 2" key="1">
    <citation type="journal article" date="2015" name="Stand. Genomic Sci.">
        <title>Genomic Encyclopedia of Bacterial and Archaeal Type Strains, Phase III: the genomes of soil and plant-associated and newly described type strains.</title>
        <authorList>
            <person name="Whitman W.B."/>
            <person name="Woyke T."/>
            <person name="Klenk H.P."/>
            <person name="Zhou Y."/>
            <person name="Lilburn T.G."/>
            <person name="Beck B.J."/>
            <person name="De Vos P."/>
            <person name="Vandamme P."/>
            <person name="Eisen J.A."/>
            <person name="Garrity G."/>
            <person name="Hugenholtz P."/>
            <person name="Kyrpides N.C."/>
        </authorList>
    </citation>
    <scope>NUCLEOTIDE SEQUENCE [LARGE SCALE GENOMIC DNA]</scope>
    <source>
        <strain evidence="1 2">CGMCC 1.10136</strain>
    </source>
</reference>
<dbReference type="Proteomes" id="UP000316471">
    <property type="component" value="Unassembled WGS sequence"/>
</dbReference>
<name>A0A562LSF9_9GAMM</name>
<organism evidence="1 2">
    <name type="scientific">Aerolutibacter ruishenii</name>
    <dbReference type="NCBI Taxonomy" id="686800"/>
    <lineage>
        <taxon>Bacteria</taxon>
        <taxon>Pseudomonadati</taxon>
        <taxon>Pseudomonadota</taxon>
        <taxon>Gammaproteobacteria</taxon>
        <taxon>Lysobacterales</taxon>
        <taxon>Lysobacteraceae</taxon>
        <taxon>Aerolutibacter</taxon>
    </lineage>
</organism>
<comment type="caution">
    <text evidence="1">The sequence shown here is derived from an EMBL/GenBank/DDBJ whole genome shotgun (WGS) entry which is preliminary data.</text>
</comment>
<evidence type="ECO:0000313" key="1">
    <source>
        <dbReference type="EMBL" id="TWI10536.1"/>
    </source>
</evidence>
<dbReference type="OrthoDB" id="9860454at2"/>
<evidence type="ECO:0000313" key="2">
    <source>
        <dbReference type="Proteomes" id="UP000316471"/>
    </source>
</evidence>
<dbReference type="AlphaFoldDB" id="A0A562LSF9"/>
<protein>
    <submittedName>
        <fullName evidence="1">Uncharacterized protein</fullName>
    </submittedName>
</protein>
<gene>
    <name evidence="1" type="ORF">IP93_01625</name>
</gene>